<dbReference type="EC" id="2.6.1.33" evidence="4"/>
<organism evidence="4 5">
    <name type="scientific">Vibrio quintilis</name>
    <dbReference type="NCBI Taxonomy" id="1117707"/>
    <lineage>
        <taxon>Bacteria</taxon>
        <taxon>Pseudomonadati</taxon>
        <taxon>Pseudomonadota</taxon>
        <taxon>Gammaproteobacteria</taxon>
        <taxon>Vibrionales</taxon>
        <taxon>Vibrionaceae</taxon>
        <taxon>Vibrio</taxon>
    </lineage>
</organism>
<evidence type="ECO:0000313" key="5">
    <source>
        <dbReference type="Proteomes" id="UP000184600"/>
    </source>
</evidence>
<dbReference type="InterPro" id="IPR000653">
    <property type="entry name" value="DegT/StrS_aminotransferase"/>
</dbReference>
<keyword evidence="1 3" id="KW-0663">Pyridoxal phosphate</keyword>
<keyword evidence="4" id="KW-0032">Aminotransferase</keyword>
<dbReference type="STRING" id="1117707.VQ7734_02429"/>
<dbReference type="GO" id="GO:0030170">
    <property type="term" value="F:pyridoxal phosphate binding"/>
    <property type="evidence" value="ECO:0007669"/>
    <property type="project" value="TreeGrafter"/>
</dbReference>
<name>A0A1M7YVF0_9VIBR</name>
<dbReference type="Pfam" id="PF01041">
    <property type="entry name" value="DegT_DnrJ_EryC1"/>
    <property type="match status" value="1"/>
</dbReference>
<dbReference type="EMBL" id="FRFG01000027">
    <property type="protein sequence ID" value="SHO56660.1"/>
    <property type="molecule type" value="Genomic_DNA"/>
</dbReference>
<reference evidence="5" key="1">
    <citation type="submission" date="2016-12" db="EMBL/GenBank/DDBJ databases">
        <authorList>
            <person name="Rodrigo-Torres L."/>
            <person name="Arahal R.D."/>
            <person name="Lucena T."/>
        </authorList>
    </citation>
    <scope>NUCLEOTIDE SEQUENCE [LARGE SCALE GENOMIC DNA]</scope>
</reference>
<proteinExistence type="inferred from homology"/>
<dbReference type="InterPro" id="IPR015424">
    <property type="entry name" value="PyrdxlP-dep_Trfase"/>
</dbReference>
<sequence length="401" mass="45759">MKIYPRYQPDIQLSDFCATLSSYLTPLNRLRLENDILSFWQHREHVTISFSVRTAFDSLLTAMDYPENSEILMSAINIKDMVQIVESHHLKVVPVDLQIQDMSVLPQHLEAALSANTKVFVFAQLYGTIIDLKPIADLCKQRHILLIEDCAQAFCGSQYQGSPHADISLFSFGTIKSSTALGGAVVVARTHSEIEKIERVESGYPIKAERWFLLKTLKYLLLKLALSPVIYGLLIQLLSFLRFDSEQAINTLAKSFPHDPLAPQIRFRPPLHLLYLLRRRLQAHDDDKFKHRGQTTRQFLNKLDESIVIPAKHAGFHSFWVVPLLTHNPKQLQNKLLQHGFDSTQAKHSQAAIRTTETSFQPVNAAFIMDNVVYLPTLTEIGQADRDRLAKLLNEYFTEDL</sequence>
<dbReference type="SUPFAM" id="SSF53383">
    <property type="entry name" value="PLP-dependent transferases"/>
    <property type="match status" value="1"/>
</dbReference>
<gene>
    <name evidence="4" type="primary">vioA</name>
    <name evidence="4" type="ORF">VQ7734_02429</name>
</gene>
<dbReference type="Gene3D" id="3.40.640.10">
    <property type="entry name" value="Type I PLP-dependent aspartate aminotransferase-like (Major domain)"/>
    <property type="match status" value="1"/>
</dbReference>
<keyword evidence="5" id="KW-1185">Reference proteome</keyword>
<dbReference type="Proteomes" id="UP000184600">
    <property type="component" value="Unassembled WGS sequence"/>
</dbReference>
<accession>A0A1M7YVF0</accession>
<dbReference type="GO" id="GO:0019179">
    <property type="term" value="F:dTDP-4-amino-4,6-dideoxy-D-glucose transaminase activity"/>
    <property type="evidence" value="ECO:0007669"/>
    <property type="project" value="UniProtKB-EC"/>
</dbReference>
<evidence type="ECO:0000256" key="3">
    <source>
        <dbReference type="RuleBase" id="RU004508"/>
    </source>
</evidence>
<dbReference type="PANTHER" id="PTHR30244:SF34">
    <property type="entry name" value="DTDP-4-AMINO-4,6-DIDEOXYGALACTOSE TRANSAMINASE"/>
    <property type="match status" value="1"/>
</dbReference>
<dbReference type="OrthoDB" id="9804264at2"/>
<evidence type="ECO:0000256" key="2">
    <source>
        <dbReference type="ARBA" id="ARBA00037999"/>
    </source>
</evidence>
<dbReference type="PANTHER" id="PTHR30244">
    <property type="entry name" value="TRANSAMINASE"/>
    <property type="match status" value="1"/>
</dbReference>
<protein>
    <submittedName>
        <fullName evidence="4">dTDP-4-amino-4,6-dideoxy-D-glucose transaminase</fullName>
        <ecNumber evidence="4">2.6.1.33</ecNumber>
    </submittedName>
</protein>
<dbReference type="GO" id="GO:0000271">
    <property type="term" value="P:polysaccharide biosynthetic process"/>
    <property type="evidence" value="ECO:0007669"/>
    <property type="project" value="TreeGrafter"/>
</dbReference>
<evidence type="ECO:0000256" key="1">
    <source>
        <dbReference type="ARBA" id="ARBA00022898"/>
    </source>
</evidence>
<comment type="similarity">
    <text evidence="2 3">Belongs to the DegT/DnrJ/EryC1 family.</text>
</comment>
<dbReference type="RefSeq" id="WP_073582867.1">
    <property type="nucleotide sequence ID" value="NZ_AP024898.1"/>
</dbReference>
<dbReference type="InterPro" id="IPR015421">
    <property type="entry name" value="PyrdxlP-dep_Trfase_major"/>
</dbReference>
<dbReference type="AlphaFoldDB" id="A0A1M7YVF0"/>
<keyword evidence="4" id="KW-0808">Transferase</keyword>
<evidence type="ECO:0000313" key="4">
    <source>
        <dbReference type="EMBL" id="SHO56660.1"/>
    </source>
</evidence>